<organism evidence="1 2">
    <name type="scientific">Panagrolaimus sp. ES5</name>
    <dbReference type="NCBI Taxonomy" id="591445"/>
    <lineage>
        <taxon>Eukaryota</taxon>
        <taxon>Metazoa</taxon>
        <taxon>Ecdysozoa</taxon>
        <taxon>Nematoda</taxon>
        <taxon>Chromadorea</taxon>
        <taxon>Rhabditida</taxon>
        <taxon>Tylenchina</taxon>
        <taxon>Panagrolaimomorpha</taxon>
        <taxon>Panagrolaimoidea</taxon>
        <taxon>Panagrolaimidae</taxon>
        <taxon>Panagrolaimus</taxon>
    </lineage>
</organism>
<evidence type="ECO:0000313" key="1">
    <source>
        <dbReference type="Proteomes" id="UP000887579"/>
    </source>
</evidence>
<evidence type="ECO:0000313" key="2">
    <source>
        <dbReference type="WBParaSite" id="ES5_v2.g9333.t1"/>
    </source>
</evidence>
<name>A0AC34GWV5_9BILA</name>
<proteinExistence type="predicted"/>
<reference evidence="2" key="1">
    <citation type="submission" date="2022-11" db="UniProtKB">
        <authorList>
            <consortium name="WormBaseParasite"/>
        </authorList>
    </citation>
    <scope>IDENTIFICATION</scope>
</reference>
<sequence length="224" mass="27145">MLRFYSNLTKLRNETYKDSELSVTYQKNFNWKLYSDLNTFEKEKGAEILKDFPYFSDLSDINKSFLLNRFWTPFWFFERICDTLVTFGDTSNGNYVMLQDKSVYDLDALLKENNFGNRLEWKKVEELVFGYWAALLKMMKDLKPDIIEIMYIFCCILWNLSFLNVNLSEDGEELVRRGRLIIHTEMREFYEYDELRWQRIYLLRNILHLTENSVKKYKNSFVVA</sequence>
<dbReference type="WBParaSite" id="ES5_v2.g9333.t1">
    <property type="protein sequence ID" value="ES5_v2.g9333.t1"/>
    <property type="gene ID" value="ES5_v2.g9333"/>
</dbReference>
<accession>A0AC34GWV5</accession>
<protein>
    <submittedName>
        <fullName evidence="2">NR LBD domain-containing protein</fullName>
    </submittedName>
</protein>
<dbReference type="Proteomes" id="UP000887579">
    <property type="component" value="Unplaced"/>
</dbReference>